<dbReference type="AlphaFoldDB" id="A0A943D7U6"/>
<accession>A0A943D7U6</accession>
<name>A0A943D7U6_9FIRM</name>
<proteinExistence type="predicted"/>
<organism evidence="1 2">
    <name type="scientific">Subdoligranulum variabile</name>
    <dbReference type="NCBI Taxonomy" id="214851"/>
    <lineage>
        <taxon>Bacteria</taxon>
        <taxon>Bacillati</taxon>
        <taxon>Bacillota</taxon>
        <taxon>Clostridia</taxon>
        <taxon>Eubacteriales</taxon>
        <taxon>Oscillospiraceae</taxon>
        <taxon>Subdoligranulum</taxon>
    </lineage>
</organism>
<evidence type="ECO:0000313" key="2">
    <source>
        <dbReference type="Proteomes" id="UP000759273"/>
    </source>
</evidence>
<evidence type="ECO:0000313" key="1">
    <source>
        <dbReference type="EMBL" id="MBS5331735.1"/>
    </source>
</evidence>
<protein>
    <submittedName>
        <fullName evidence="1">Uncharacterized protein</fullName>
    </submittedName>
</protein>
<sequence length="60" mass="7331">MKSENSYTFPPCKQQRDFEDLAKELVKVLAQLDEQRQIEIFEFAQCVYTDSENKWKNWRK</sequence>
<comment type="caution">
    <text evidence="1">The sequence shown here is derived from an EMBL/GenBank/DDBJ whole genome shotgun (WGS) entry which is preliminary data.</text>
</comment>
<reference evidence="1" key="1">
    <citation type="submission" date="2021-02" db="EMBL/GenBank/DDBJ databases">
        <title>Infant gut strain persistence is associated with maternal origin, phylogeny, and functional potential including surface adhesion and iron acquisition.</title>
        <authorList>
            <person name="Lou Y.C."/>
        </authorList>
    </citation>
    <scope>NUCLEOTIDE SEQUENCE</scope>
    <source>
        <strain evidence="1">L3_101_000M1_dasL3_101_000M1_concoct_87</strain>
    </source>
</reference>
<gene>
    <name evidence="1" type="ORF">KHY36_04295</name>
</gene>
<dbReference type="EMBL" id="JAGZGG010000006">
    <property type="protein sequence ID" value="MBS5331735.1"/>
    <property type="molecule type" value="Genomic_DNA"/>
</dbReference>
<dbReference type="Proteomes" id="UP000759273">
    <property type="component" value="Unassembled WGS sequence"/>
</dbReference>